<dbReference type="HOGENOM" id="CLU_740462_0_0_1"/>
<feature type="region of interest" description="Disordered" evidence="1">
    <location>
        <begin position="331"/>
        <end position="374"/>
    </location>
</feature>
<organism evidence="2 3">
    <name type="scientific">Brassica campestris</name>
    <name type="common">Field mustard</name>
    <dbReference type="NCBI Taxonomy" id="3711"/>
    <lineage>
        <taxon>Eukaryota</taxon>
        <taxon>Viridiplantae</taxon>
        <taxon>Streptophyta</taxon>
        <taxon>Embryophyta</taxon>
        <taxon>Tracheophyta</taxon>
        <taxon>Spermatophyta</taxon>
        <taxon>Magnoliopsida</taxon>
        <taxon>eudicotyledons</taxon>
        <taxon>Gunneridae</taxon>
        <taxon>Pentapetalae</taxon>
        <taxon>rosids</taxon>
        <taxon>malvids</taxon>
        <taxon>Brassicales</taxon>
        <taxon>Brassicaceae</taxon>
        <taxon>Brassiceae</taxon>
        <taxon>Brassica</taxon>
    </lineage>
</organism>
<keyword evidence="3" id="KW-1185">Reference proteome</keyword>
<reference evidence="2 3" key="1">
    <citation type="journal article" date="2011" name="Nat. Genet.">
        <title>The genome of the mesopolyploid crop species Brassica rapa.</title>
        <authorList>
            <consortium name="Brassica rapa Genome Sequencing Project Consortium"/>
            <person name="Wang X."/>
            <person name="Wang H."/>
            <person name="Wang J."/>
            <person name="Sun R."/>
            <person name="Wu J."/>
            <person name="Liu S."/>
            <person name="Bai Y."/>
            <person name="Mun J.H."/>
            <person name="Bancroft I."/>
            <person name="Cheng F."/>
            <person name="Huang S."/>
            <person name="Li X."/>
            <person name="Hua W."/>
            <person name="Wang J."/>
            <person name="Wang X."/>
            <person name="Freeling M."/>
            <person name="Pires J.C."/>
            <person name="Paterson A.H."/>
            <person name="Chalhoub B."/>
            <person name="Wang B."/>
            <person name="Hayward A."/>
            <person name="Sharpe A.G."/>
            <person name="Park B.S."/>
            <person name="Weisshaar B."/>
            <person name="Liu B."/>
            <person name="Li B."/>
            <person name="Liu B."/>
            <person name="Tong C."/>
            <person name="Song C."/>
            <person name="Duran C."/>
            <person name="Peng C."/>
            <person name="Geng C."/>
            <person name="Koh C."/>
            <person name="Lin C."/>
            <person name="Edwards D."/>
            <person name="Mu D."/>
            <person name="Shen D."/>
            <person name="Soumpourou E."/>
            <person name="Li F."/>
            <person name="Fraser F."/>
            <person name="Conant G."/>
            <person name="Lassalle G."/>
            <person name="King G.J."/>
            <person name="Bonnema G."/>
            <person name="Tang H."/>
            <person name="Wang H."/>
            <person name="Belcram H."/>
            <person name="Zhou H."/>
            <person name="Hirakawa H."/>
            <person name="Abe H."/>
            <person name="Guo H."/>
            <person name="Wang H."/>
            <person name="Jin H."/>
            <person name="Parkin I.A."/>
            <person name="Batley J."/>
            <person name="Kim J.S."/>
            <person name="Just J."/>
            <person name="Li J."/>
            <person name="Xu J."/>
            <person name="Deng J."/>
            <person name="Kim J.A."/>
            <person name="Li J."/>
            <person name="Yu J."/>
            <person name="Meng J."/>
            <person name="Wang J."/>
            <person name="Min J."/>
            <person name="Poulain J."/>
            <person name="Wang J."/>
            <person name="Hatakeyama K."/>
            <person name="Wu K."/>
            <person name="Wang L."/>
            <person name="Fang L."/>
            <person name="Trick M."/>
            <person name="Links M.G."/>
            <person name="Zhao M."/>
            <person name="Jin M."/>
            <person name="Ramchiary N."/>
            <person name="Drou N."/>
            <person name="Berkman P.J."/>
            <person name="Cai Q."/>
            <person name="Huang Q."/>
            <person name="Li R."/>
            <person name="Tabata S."/>
            <person name="Cheng S."/>
            <person name="Zhang S."/>
            <person name="Zhang S."/>
            <person name="Huang S."/>
            <person name="Sato S."/>
            <person name="Sun S."/>
            <person name="Kwon S.J."/>
            <person name="Choi S.R."/>
            <person name="Lee T.H."/>
            <person name="Fan W."/>
            <person name="Zhao X."/>
            <person name="Tan X."/>
            <person name="Xu X."/>
            <person name="Wang Y."/>
            <person name="Qiu Y."/>
            <person name="Yin Y."/>
            <person name="Li Y."/>
            <person name="Du Y."/>
            <person name="Liao Y."/>
            <person name="Lim Y."/>
            <person name="Narusaka Y."/>
            <person name="Wang Y."/>
            <person name="Wang Z."/>
            <person name="Li Z."/>
            <person name="Wang Z."/>
            <person name="Xiong Z."/>
            <person name="Zhang Z."/>
        </authorList>
    </citation>
    <scope>NUCLEOTIDE SEQUENCE [LARGE SCALE GENOMIC DNA]</scope>
    <source>
        <strain evidence="2 3">cv. Chiifu-401-42</strain>
    </source>
</reference>
<evidence type="ECO:0000313" key="2">
    <source>
        <dbReference type="EnsemblPlants" id="Bra026820.1-P"/>
    </source>
</evidence>
<dbReference type="Gramene" id="Bra026820.1">
    <property type="protein sequence ID" value="Bra026820.1-P"/>
    <property type="gene ID" value="Bra026820"/>
</dbReference>
<feature type="compositionally biased region" description="Polar residues" evidence="1">
    <location>
        <begin position="85"/>
        <end position="98"/>
    </location>
</feature>
<dbReference type="AlphaFoldDB" id="M4EDG0"/>
<evidence type="ECO:0000313" key="3">
    <source>
        <dbReference type="Proteomes" id="UP000011750"/>
    </source>
</evidence>
<accession>M4EDG0</accession>
<feature type="compositionally biased region" description="Basic and acidic residues" evidence="1">
    <location>
        <begin position="341"/>
        <end position="356"/>
    </location>
</feature>
<feature type="compositionally biased region" description="Low complexity" evidence="1">
    <location>
        <begin position="33"/>
        <end position="50"/>
    </location>
</feature>
<proteinExistence type="predicted"/>
<protein>
    <submittedName>
        <fullName evidence="2">Uncharacterized protein</fullName>
    </submittedName>
</protein>
<dbReference type="EnsemblPlants" id="Bra026820.1">
    <property type="protein sequence ID" value="Bra026820.1-P"/>
    <property type="gene ID" value="Bra026820"/>
</dbReference>
<feature type="region of interest" description="Disordered" evidence="1">
    <location>
        <begin position="1"/>
        <end position="98"/>
    </location>
</feature>
<name>M4EDG0_BRACM</name>
<dbReference type="OMA" id="DLEWKTM"/>
<feature type="compositionally biased region" description="Low complexity" evidence="1">
    <location>
        <begin position="7"/>
        <end position="19"/>
    </location>
</feature>
<reference evidence="2 3" key="2">
    <citation type="journal article" date="2018" name="Hortic Res">
        <title>Improved Brassica rapa reference genome by single-molecule sequencing and chromosome conformation capture technologies.</title>
        <authorList>
            <person name="Zhang L."/>
            <person name="Cai X."/>
            <person name="Wu J."/>
            <person name="Liu M."/>
            <person name="Grob S."/>
            <person name="Cheng F."/>
            <person name="Liang J."/>
            <person name="Cai C."/>
            <person name="Liu Z."/>
            <person name="Liu B."/>
            <person name="Wang F."/>
            <person name="Li S."/>
            <person name="Liu F."/>
            <person name="Li X."/>
            <person name="Cheng L."/>
            <person name="Yang W."/>
            <person name="Li M.H."/>
            <person name="Grossniklaus U."/>
            <person name="Zheng H."/>
            <person name="Wang X."/>
        </authorList>
    </citation>
    <scope>NUCLEOTIDE SEQUENCE [LARGE SCALE GENOMIC DNA]</scope>
    <source>
        <strain evidence="2 3">cv. Chiifu-401-42</strain>
    </source>
</reference>
<feature type="compositionally biased region" description="Basic residues" evidence="1">
    <location>
        <begin position="362"/>
        <end position="374"/>
    </location>
</feature>
<reference evidence="2" key="3">
    <citation type="submission" date="2023-03" db="UniProtKB">
        <authorList>
            <consortium name="EnsemblPlants"/>
        </authorList>
    </citation>
    <scope>IDENTIFICATION</scope>
    <source>
        <strain evidence="2">cv. Chiifu-401-42</strain>
    </source>
</reference>
<evidence type="ECO:0000256" key="1">
    <source>
        <dbReference type="SAM" id="MobiDB-lite"/>
    </source>
</evidence>
<sequence>MDSLDGFSAPPSSTDASPPFTNPSLTSDLVAAPLPTSSPQSPPSSSQELPVSTPSTVPEGPNGTVPCVSDCVNGTGPHGSDVVTCDNQSPPDTGATASASHDSVFLISHIAPPDPVSFVPSLGSWAKPLYFKPPATPPEPSTPSGYDPAIVGIQLAAMWPSLNDEILNKPLKGKQSSPSLQPPIEKLPPPELKADGTLRFPWAARLSPQSRTPNNTLSPLVDSQSTPITAAIMDSIPSNIINKVAPPLFTASSDVSVDCQSTPNNTLSPLVDSQSTPITAAIMDSIPSNIINKVVQTPSIVDPLTTSLQVSEFESPSRFTVLEEVDEVESEHMSSLSLTRGGRETKPPIKFQDLEWKTMQGKGKRGRRGRGSSR</sequence>
<dbReference type="Proteomes" id="UP000011750">
    <property type="component" value="Chromosome A09"/>
</dbReference>
<dbReference type="InParanoid" id="M4EDG0"/>